<dbReference type="eggNOG" id="COG4122">
    <property type="taxonomic scope" value="Bacteria"/>
</dbReference>
<accession>A0A087AHZ6</accession>
<evidence type="ECO:0000256" key="2">
    <source>
        <dbReference type="PIRSR" id="PIRSR018077-1"/>
    </source>
</evidence>
<dbReference type="Proteomes" id="UP000028995">
    <property type="component" value="Unassembled WGS sequence"/>
</dbReference>
<feature type="active site" description="Proton acceptor" evidence="2">
    <location>
        <position position="92"/>
    </location>
</feature>
<dbReference type="EMBL" id="JGYU01000001">
    <property type="protein sequence ID" value="KFI58396.1"/>
    <property type="molecule type" value="Genomic_DNA"/>
</dbReference>
<sequence length="543" mass="60885">MSVRRVVGTETEYAVMADRGNPVRWSFDVISGAGADGDARRIRWDYRQEDPVNDMRGRRLERAAARPEMLTDEPQRQITNVLADNGGRLYVDHAHPEYSSPETCDPFTAVAYDTAGDVLMRRAAEHANAEGLDDGTLRLYRNNVDGKGASWGSHENYLMRRDVPFDATAAMMTAHFVTRQQYVGSGRIGLGERGERAGYQLSQRADYFHMNVALQTTFDRPIVNTRDEAHAPADMRRLHVIVGDANRMDVPRVLKLGTTSMLLWTLEHADEAGIDVASRLEQLRLADPVDAMHRVSHDLTLAEPLALAHGGTMTAWQIQVMLNALVYETAAAVHGTDTRGEPVWPDRETRSVMAMWKQALLDVAAIRHADDGERLQSMAEAGRLEWLLKWQLVERMRRRLHPDEPLERALADPRLQAIDLRWASLDESESIYARLRGRTERTASDDEIAQAVDTPPADTRAWLRGTLVRRWPEQLRAVSWTHVTTRDDADGRQWTLDMSDPHAFTQEACAEVLAGADDAWGAVRALGATPAPRPRDGDARNAV</sequence>
<dbReference type="GO" id="GO:0010498">
    <property type="term" value="P:proteasomal protein catabolic process"/>
    <property type="evidence" value="ECO:0007669"/>
    <property type="project" value="InterPro"/>
</dbReference>
<dbReference type="GO" id="GO:0005524">
    <property type="term" value="F:ATP binding"/>
    <property type="evidence" value="ECO:0007669"/>
    <property type="project" value="TreeGrafter"/>
</dbReference>
<comment type="caution">
    <text evidence="3">The sequence shown here is derived from an EMBL/GenBank/DDBJ whole genome shotgun (WGS) entry which is preliminary data.</text>
</comment>
<dbReference type="GO" id="GO:0000502">
    <property type="term" value="C:proteasome complex"/>
    <property type="evidence" value="ECO:0007669"/>
    <property type="project" value="UniProtKB-KW"/>
</dbReference>
<name>A0A087AHZ6_9BIFI</name>
<dbReference type="AlphaFoldDB" id="A0A087AHZ6"/>
<reference evidence="3 4" key="1">
    <citation type="submission" date="2014-03" db="EMBL/GenBank/DDBJ databases">
        <title>Genomics of Bifidobacteria.</title>
        <authorList>
            <person name="Ventura M."/>
            <person name="Milani C."/>
            <person name="Lugli G.A."/>
        </authorList>
    </citation>
    <scope>NUCLEOTIDE SEQUENCE [LARGE SCALE GENOMIC DNA]</scope>
    <source>
        <strain evidence="3 4">LMG 10510</strain>
    </source>
</reference>
<dbReference type="STRING" id="35760.BCHO_0442"/>
<protein>
    <submittedName>
        <fullName evidence="3">Proteasome-associated protein</fullName>
        <ecNumber evidence="3">6.3.2.-</ecNumber>
    </submittedName>
</protein>
<dbReference type="PIRSF" id="PIRSF018077">
    <property type="entry name" value="UCP018077"/>
    <property type="match status" value="1"/>
</dbReference>
<proteinExistence type="inferred from homology"/>
<dbReference type="GO" id="GO:0070490">
    <property type="term" value="P:protein pupylation"/>
    <property type="evidence" value="ECO:0007669"/>
    <property type="project" value="TreeGrafter"/>
</dbReference>
<keyword evidence="4" id="KW-1185">Reference proteome</keyword>
<dbReference type="NCBIfam" id="TIGR03688">
    <property type="entry name" value="depupylase_Dop"/>
    <property type="match status" value="1"/>
</dbReference>
<dbReference type="EC" id="6.3.2.-" evidence="3"/>
<evidence type="ECO:0000313" key="3">
    <source>
        <dbReference type="EMBL" id="KFI58396.1"/>
    </source>
</evidence>
<dbReference type="RefSeq" id="WP_024540783.1">
    <property type="nucleotide sequence ID" value="NZ_JGYU01000001.1"/>
</dbReference>
<keyword evidence="3" id="KW-0436">Ligase</keyword>
<gene>
    <name evidence="3" type="ORF">BCHO_0442</name>
</gene>
<dbReference type="InterPro" id="IPR022366">
    <property type="entry name" value="Pup_deamidase"/>
</dbReference>
<dbReference type="GO" id="GO:0016874">
    <property type="term" value="F:ligase activity"/>
    <property type="evidence" value="ECO:0007669"/>
    <property type="project" value="UniProtKB-KW"/>
</dbReference>
<dbReference type="PANTHER" id="PTHR42307">
    <property type="entry name" value="PUP DEAMIDASE/DEPUPYLASE"/>
    <property type="match status" value="1"/>
</dbReference>
<evidence type="ECO:0000256" key="1">
    <source>
        <dbReference type="ARBA" id="ARBA00009114"/>
    </source>
</evidence>
<dbReference type="Pfam" id="PF03136">
    <property type="entry name" value="Pup_ligase"/>
    <property type="match status" value="1"/>
</dbReference>
<evidence type="ECO:0000313" key="4">
    <source>
        <dbReference type="Proteomes" id="UP000028995"/>
    </source>
</evidence>
<dbReference type="PANTHER" id="PTHR42307:SF2">
    <property type="entry name" value="PUP DEAMIDASE_DEPUPYLASE"/>
    <property type="match status" value="1"/>
</dbReference>
<comment type="similarity">
    <text evidence="1">Belongs to the Pup ligase/Pup deamidase family. Pup deamidase subfamily.</text>
</comment>
<dbReference type="GO" id="GO:0019941">
    <property type="term" value="P:modification-dependent protein catabolic process"/>
    <property type="evidence" value="ECO:0007669"/>
    <property type="project" value="InterPro"/>
</dbReference>
<dbReference type="OrthoDB" id="9760627at2"/>
<dbReference type="GO" id="GO:0008233">
    <property type="term" value="F:peptidase activity"/>
    <property type="evidence" value="ECO:0007669"/>
    <property type="project" value="InterPro"/>
</dbReference>
<dbReference type="InterPro" id="IPR004347">
    <property type="entry name" value="Pup_ligase/deamidase"/>
</dbReference>
<keyword evidence="3" id="KW-0647">Proteasome</keyword>
<organism evidence="3 4">
    <name type="scientific">Bifidobacterium choerinum</name>
    <dbReference type="NCBI Taxonomy" id="35760"/>
    <lineage>
        <taxon>Bacteria</taxon>
        <taxon>Bacillati</taxon>
        <taxon>Actinomycetota</taxon>
        <taxon>Actinomycetes</taxon>
        <taxon>Bifidobacteriales</taxon>
        <taxon>Bifidobacteriaceae</taxon>
        <taxon>Bifidobacterium</taxon>
    </lineage>
</organism>
<dbReference type="GO" id="GO:0016811">
    <property type="term" value="F:hydrolase activity, acting on carbon-nitrogen (but not peptide) bonds, in linear amides"/>
    <property type="evidence" value="ECO:0007669"/>
    <property type="project" value="InterPro"/>
</dbReference>